<sequence length="875" mass="100653">LQSIRDDIALIKMIRTATLDDPISRLGPETLERIRNPRCHPLPPLSPTLDLAITTYLALEHSSRRSYEDIRRALQRTLKCELPSFHSIEKSIAELTGVEAIENDMCWDSCMGFTGPDANLQACSRCHKPRYDQDILNRTGGKIRKSRKFYTYPLATQLQAAFGDWDNAKDLGYRVERTHELLDRLFNNKTQIPSFEDYIDGTDYLEGVLDAKIQDNDIVVMSSMDAAQLIDSQQSDVTIYVWIILDYSPDKRYKKKRVLIGGVIPGPNKPSNLESFLFPGFHHVSALQREGLQIWNAYQNRKYLSRVHHLFPLADAQGLIYYNGMCGYCGKNGCRLYCGILGRRKATGTRYYPAMLRPQGHYHVQGCDHDDIPLASIPQPACADYSVNLEHLVSSASVTEYERRRKETGIVKPPILLGLQSTHTLPIPRCMTIDMMHELGNLFSLLVSLWRGELASFGDRPELWDFGVLFDLDVFKAHGQDVADCGRHLSAEHERKPRDLYEKRNSQYKSIEWETYGLGYAVALLYEVLPEKYWRHLCKLVRALRLLCQYRISREDLEEADRLLSSWVMEFEELYYERREDRLHFVRHIIHQLTHYASEVYAKGPPIIYAQWTMERTIGNLGREIRQPSHIYENLSREGLRRCQVNALKALIPELDPSETPPPPRVCEDLGDGFMLLHTKSRYDTIPQGVFYDAIDKYLGEGLSPRRCHRWARLKLPNGQVARSAWRERLRVQEATRISRNVKFLDGTKTRIGEVDHYTHLAYSTTDEQGNRIIHRDGVAIIRPYSDPDSDLLGLSYGGFVTCTLLPESEIFAINVKQITSIVAMIPHHPTIPSTNEEEERFFMFEKPGFDVTRFVDNDDFIDDEAEDEESGNAP</sequence>
<protein>
    <submittedName>
        <fullName evidence="1">Uncharacterized protein</fullName>
    </submittedName>
</protein>
<name>A0A5M3MEZ2_CONPW</name>
<keyword evidence="2" id="KW-1185">Reference proteome</keyword>
<dbReference type="PANTHER" id="PTHR46579:SF1">
    <property type="entry name" value="F5_8 TYPE C DOMAIN-CONTAINING PROTEIN"/>
    <property type="match status" value="1"/>
</dbReference>
<reference evidence="2" key="1">
    <citation type="journal article" date="2012" name="Science">
        <title>The Paleozoic origin of enzymatic lignin decomposition reconstructed from 31 fungal genomes.</title>
        <authorList>
            <person name="Floudas D."/>
            <person name="Binder M."/>
            <person name="Riley R."/>
            <person name="Barry K."/>
            <person name="Blanchette R.A."/>
            <person name="Henrissat B."/>
            <person name="Martinez A.T."/>
            <person name="Otillar R."/>
            <person name="Spatafora J.W."/>
            <person name="Yadav J.S."/>
            <person name="Aerts A."/>
            <person name="Benoit I."/>
            <person name="Boyd A."/>
            <person name="Carlson A."/>
            <person name="Copeland A."/>
            <person name="Coutinho P.M."/>
            <person name="de Vries R.P."/>
            <person name="Ferreira P."/>
            <person name="Findley K."/>
            <person name="Foster B."/>
            <person name="Gaskell J."/>
            <person name="Glotzer D."/>
            <person name="Gorecki P."/>
            <person name="Heitman J."/>
            <person name="Hesse C."/>
            <person name="Hori C."/>
            <person name="Igarashi K."/>
            <person name="Jurgens J.A."/>
            <person name="Kallen N."/>
            <person name="Kersten P."/>
            <person name="Kohler A."/>
            <person name="Kuees U."/>
            <person name="Kumar T.K.A."/>
            <person name="Kuo A."/>
            <person name="LaButti K."/>
            <person name="Larrondo L.F."/>
            <person name="Lindquist E."/>
            <person name="Ling A."/>
            <person name="Lombard V."/>
            <person name="Lucas S."/>
            <person name="Lundell T."/>
            <person name="Martin R."/>
            <person name="McLaughlin D.J."/>
            <person name="Morgenstern I."/>
            <person name="Morin E."/>
            <person name="Murat C."/>
            <person name="Nagy L.G."/>
            <person name="Nolan M."/>
            <person name="Ohm R.A."/>
            <person name="Patyshakuliyeva A."/>
            <person name="Rokas A."/>
            <person name="Ruiz-Duenas F.J."/>
            <person name="Sabat G."/>
            <person name="Salamov A."/>
            <person name="Samejima M."/>
            <person name="Schmutz J."/>
            <person name="Slot J.C."/>
            <person name="St John F."/>
            <person name="Stenlid J."/>
            <person name="Sun H."/>
            <person name="Sun S."/>
            <person name="Syed K."/>
            <person name="Tsang A."/>
            <person name="Wiebenga A."/>
            <person name="Young D."/>
            <person name="Pisabarro A."/>
            <person name="Eastwood D.C."/>
            <person name="Martin F."/>
            <person name="Cullen D."/>
            <person name="Grigoriev I.V."/>
            <person name="Hibbett D.S."/>
        </authorList>
    </citation>
    <scope>NUCLEOTIDE SEQUENCE [LARGE SCALE GENOMIC DNA]</scope>
    <source>
        <strain evidence="2">RWD-64-598 SS2</strain>
    </source>
</reference>
<evidence type="ECO:0000313" key="1">
    <source>
        <dbReference type="EMBL" id="EIW77607.1"/>
    </source>
</evidence>
<proteinExistence type="predicted"/>
<comment type="caution">
    <text evidence="1">The sequence shown here is derived from an EMBL/GenBank/DDBJ whole genome shotgun (WGS) entry which is preliminary data.</text>
</comment>
<dbReference type="GeneID" id="19208186"/>
<dbReference type="OMA" id="YRVERTH"/>
<dbReference type="RefSeq" id="XP_007771790.1">
    <property type="nucleotide sequence ID" value="XM_007773600.1"/>
</dbReference>
<feature type="non-terminal residue" evidence="1">
    <location>
        <position position="1"/>
    </location>
</feature>
<dbReference type="KEGG" id="cput:CONPUDRAFT_61883"/>
<dbReference type="AlphaFoldDB" id="A0A5M3MEZ2"/>
<dbReference type="EMBL" id="JH711583">
    <property type="protein sequence ID" value="EIW77607.1"/>
    <property type="molecule type" value="Genomic_DNA"/>
</dbReference>
<organism evidence="1 2">
    <name type="scientific">Coniophora puteana (strain RWD-64-598)</name>
    <name type="common">Brown rot fungus</name>
    <dbReference type="NCBI Taxonomy" id="741705"/>
    <lineage>
        <taxon>Eukaryota</taxon>
        <taxon>Fungi</taxon>
        <taxon>Dikarya</taxon>
        <taxon>Basidiomycota</taxon>
        <taxon>Agaricomycotina</taxon>
        <taxon>Agaricomycetes</taxon>
        <taxon>Agaricomycetidae</taxon>
        <taxon>Boletales</taxon>
        <taxon>Coniophorineae</taxon>
        <taxon>Coniophoraceae</taxon>
        <taxon>Coniophora</taxon>
    </lineage>
</organism>
<gene>
    <name evidence="1" type="ORF">CONPUDRAFT_61883</name>
</gene>
<dbReference type="Proteomes" id="UP000053558">
    <property type="component" value="Unassembled WGS sequence"/>
</dbReference>
<evidence type="ECO:0000313" key="2">
    <source>
        <dbReference type="Proteomes" id="UP000053558"/>
    </source>
</evidence>
<accession>A0A5M3MEZ2</accession>
<dbReference type="OrthoDB" id="2669721at2759"/>
<dbReference type="PANTHER" id="PTHR46579">
    <property type="entry name" value="F5/8 TYPE C DOMAIN-CONTAINING PROTEIN-RELATED"/>
    <property type="match status" value="1"/>
</dbReference>